<protein>
    <recommendedName>
        <fullName evidence="6">nicotinamidase</fullName>
        <ecNumber evidence="6">3.5.1.19</ecNumber>
    </recommendedName>
    <alternativeName>
        <fullName evidence="7">Nicotinamide deamidase</fullName>
    </alternativeName>
</protein>
<feature type="domain" description="Isochorismatase-like" evidence="8">
    <location>
        <begin position="11"/>
        <end position="188"/>
    </location>
</feature>
<name>A0ABT2BHG0_9BURK</name>
<keyword evidence="3" id="KW-0479">Metal-binding</keyword>
<dbReference type="PANTHER" id="PTHR11080">
    <property type="entry name" value="PYRAZINAMIDASE/NICOTINAMIDASE"/>
    <property type="match status" value="1"/>
</dbReference>
<evidence type="ECO:0000256" key="5">
    <source>
        <dbReference type="ARBA" id="ARBA00037900"/>
    </source>
</evidence>
<dbReference type="InterPro" id="IPR052347">
    <property type="entry name" value="Isochorismatase_Nicotinamidase"/>
</dbReference>
<dbReference type="Pfam" id="PF00857">
    <property type="entry name" value="Isochorismatase"/>
    <property type="match status" value="1"/>
</dbReference>
<dbReference type="Gene3D" id="3.40.50.850">
    <property type="entry name" value="Isochorismatase-like"/>
    <property type="match status" value="1"/>
</dbReference>
<evidence type="ECO:0000256" key="7">
    <source>
        <dbReference type="ARBA" id="ARBA00043224"/>
    </source>
</evidence>
<dbReference type="RefSeq" id="WP_258855629.1">
    <property type="nucleotide sequence ID" value="NZ_JANUGV010000001.1"/>
</dbReference>
<organism evidence="9 10">
    <name type="scientific">Massilia solisilvae</name>
    <dbReference type="NCBI Taxonomy" id="1811225"/>
    <lineage>
        <taxon>Bacteria</taxon>
        <taxon>Pseudomonadati</taxon>
        <taxon>Pseudomonadota</taxon>
        <taxon>Betaproteobacteria</taxon>
        <taxon>Burkholderiales</taxon>
        <taxon>Oxalobacteraceae</taxon>
        <taxon>Telluria group</taxon>
        <taxon>Massilia</taxon>
    </lineage>
</organism>
<evidence type="ECO:0000256" key="6">
    <source>
        <dbReference type="ARBA" id="ARBA00039017"/>
    </source>
</evidence>
<dbReference type="Proteomes" id="UP001205861">
    <property type="component" value="Unassembled WGS sequence"/>
</dbReference>
<gene>
    <name evidence="9" type="ORF">NX773_07195</name>
</gene>
<evidence type="ECO:0000256" key="4">
    <source>
        <dbReference type="ARBA" id="ARBA00022801"/>
    </source>
</evidence>
<dbReference type="SUPFAM" id="SSF52499">
    <property type="entry name" value="Isochorismatase-like hydrolases"/>
    <property type="match status" value="1"/>
</dbReference>
<sequence length="201" mass="21186">MSAIKLGKGDALIVVDMQYDFLPGGSLGVPAGHEVIAPINHLLALYSDCKLPIFASRDWHPADHCSFREQGGPWPPHCVAGTHGAEFSAELAFPDDTIVISKADTAQADAYSAFNGTTLASQLRARGVTRVAVCGLATDYCVLNTVTDALEEGFETLIVPEAMRAVDVHPGDGSRAIDRMVARGAVAVRLGEHGMTALSVS</sequence>
<keyword evidence="10" id="KW-1185">Reference proteome</keyword>
<dbReference type="EMBL" id="JANUGV010000001">
    <property type="protein sequence ID" value="MCS0607946.1"/>
    <property type="molecule type" value="Genomic_DNA"/>
</dbReference>
<keyword evidence="4" id="KW-0378">Hydrolase</keyword>
<dbReference type="InterPro" id="IPR000868">
    <property type="entry name" value="Isochorismatase-like_dom"/>
</dbReference>
<comment type="similarity">
    <text evidence="1">Belongs to the isochorismatase family.</text>
</comment>
<keyword evidence="2" id="KW-0662">Pyridine nucleotide biosynthesis</keyword>
<comment type="caution">
    <text evidence="9">The sequence shown here is derived from an EMBL/GenBank/DDBJ whole genome shotgun (WGS) entry which is preliminary data.</text>
</comment>
<evidence type="ECO:0000256" key="3">
    <source>
        <dbReference type="ARBA" id="ARBA00022723"/>
    </source>
</evidence>
<evidence type="ECO:0000256" key="2">
    <source>
        <dbReference type="ARBA" id="ARBA00022642"/>
    </source>
</evidence>
<evidence type="ECO:0000313" key="9">
    <source>
        <dbReference type="EMBL" id="MCS0607946.1"/>
    </source>
</evidence>
<dbReference type="PANTHER" id="PTHR11080:SF2">
    <property type="entry name" value="LD05707P"/>
    <property type="match status" value="1"/>
</dbReference>
<accession>A0ABT2BHG0</accession>
<dbReference type="EC" id="3.5.1.19" evidence="6"/>
<reference evidence="9 10" key="1">
    <citation type="submission" date="2022-08" db="EMBL/GenBank/DDBJ databases">
        <title>Reclassification of Massilia species as members of the genera Telluria, Duganella, Pseudoduganella, Mokoshia gen. nov. and Zemynaea gen. nov. using orthogonal and non-orthogonal genome-based approaches.</title>
        <authorList>
            <person name="Bowman J.P."/>
        </authorList>
    </citation>
    <scope>NUCLEOTIDE SEQUENCE [LARGE SCALE GENOMIC DNA]</scope>
    <source>
        <strain evidence="9 10">JCM 31607</strain>
    </source>
</reference>
<proteinExistence type="inferred from homology"/>
<evidence type="ECO:0000259" key="8">
    <source>
        <dbReference type="Pfam" id="PF00857"/>
    </source>
</evidence>
<evidence type="ECO:0000313" key="10">
    <source>
        <dbReference type="Proteomes" id="UP001205861"/>
    </source>
</evidence>
<dbReference type="InterPro" id="IPR036380">
    <property type="entry name" value="Isochorismatase-like_sf"/>
</dbReference>
<evidence type="ECO:0000256" key="1">
    <source>
        <dbReference type="ARBA" id="ARBA00006336"/>
    </source>
</evidence>
<comment type="pathway">
    <text evidence="5">Cofactor biosynthesis; nicotinate biosynthesis; nicotinate from nicotinamide: step 1/1.</text>
</comment>